<name>A0A212FNN6_DANPL</name>
<dbReference type="EMBL" id="AGBW02004998">
    <property type="protein sequence ID" value="OWR55355.1"/>
    <property type="molecule type" value="Genomic_DNA"/>
</dbReference>
<keyword evidence="2" id="KW-1185">Reference proteome</keyword>
<evidence type="ECO:0000313" key="2">
    <source>
        <dbReference type="Proteomes" id="UP000007151"/>
    </source>
</evidence>
<feature type="non-terminal residue" evidence="1">
    <location>
        <position position="15"/>
    </location>
</feature>
<protein>
    <submittedName>
        <fullName evidence="1">Cytochrome P450 9G3</fullName>
    </submittedName>
</protein>
<dbReference type="InParanoid" id="A0A212FNN6"/>
<comment type="caution">
    <text evidence="1">The sequence shown here is derived from an EMBL/GenBank/DDBJ whole genome shotgun (WGS) entry which is preliminary data.</text>
</comment>
<dbReference type="Proteomes" id="UP000007151">
    <property type="component" value="Unassembled WGS sequence"/>
</dbReference>
<reference evidence="1 2" key="1">
    <citation type="journal article" date="2011" name="Cell">
        <title>The monarch butterfly genome yields insights into long-distance migration.</title>
        <authorList>
            <person name="Zhan S."/>
            <person name="Merlin C."/>
            <person name="Boore J.L."/>
            <person name="Reppert S.M."/>
        </authorList>
    </citation>
    <scope>NUCLEOTIDE SEQUENCE [LARGE SCALE GENOMIC DNA]</scope>
    <source>
        <strain evidence="1">F-2</strain>
    </source>
</reference>
<evidence type="ECO:0000313" key="1">
    <source>
        <dbReference type="EMBL" id="OWR55355.1"/>
    </source>
</evidence>
<sequence length="15" mass="1715">MTSWPINVPEGTNRL</sequence>
<organism evidence="1 2">
    <name type="scientific">Danaus plexippus plexippus</name>
    <dbReference type="NCBI Taxonomy" id="278856"/>
    <lineage>
        <taxon>Eukaryota</taxon>
        <taxon>Metazoa</taxon>
        <taxon>Ecdysozoa</taxon>
        <taxon>Arthropoda</taxon>
        <taxon>Hexapoda</taxon>
        <taxon>Insecta</taxon>
        <taxon>Pterygota</taxon>
        <taxon>Neoptera</taxon>
        <taxon>Endopterygota</taxon>
        <taxon>Lepidoptera</taxon>
        <taxon>Glossata</taxon>
        <taxon>Ditrysia</taxon>
        <taxon>Papilionoidea</taxon>
        <taxon>Nymphalidae</taxon>
        <taxon>Danainae</taxon>
        <taxon>Danaini</taxon>
        <taxon>Danaina</taxon>
        <taxon>Danaus</taxon>
        <taxon>Danaus</taxon>
    </lineage>
</organism>
<gene>
    <name evidence="1" type="ORF">KGM_212552A</name>
</gene>
<accession>A0A212FNN6</accession>
<proteinExistence type="predicted"/>
<dbReference type="KEGG" id="dpl:KGM_212552A"/>